<protein>
    <submittedName>
        <fullName evidence="1">Uncharacterized protein</fullName>
    </submittedName>
</protein>
<organism evidence="1 2">
    <name type="scientific">Araneus ventricosus</name>
    <name type="common">Orbweaver spider</name>
    <name type="synonym">Epeira ventricosa</name>
    <dbReference type="NCBI Taxonomy" id="182803"/>
    <lineage>
        <taxon>Eukaryota</taxon>
        <taxon>Metazoa</taxon>
        <taxon>Ecdysozoa</taxon>
        <taxon>Arthropoda</taxon>
        <taxon>Chelicerata</taxon>
        <taxon>Arachnida</taxon>
        <taxon>Araneae</taxon>
        <taxon>Araneomorphae</taxon>
        <taxon>Entelegynae</taxon>
        <taxon>Araneoidea</taxon>
        <taxon>Araneidae</taxon>
        <taxon>Araneus</taxon>
    </lineage>
</organism>
<proteinExistence type="predicted"/>
<dbReference type="EMBL" id="BGPR01102903">
    <property type="protein sequence ID" value="GBM64542.1"/>
    <property type="molecule type" value="Genomic_DNA"/>
</dbReference>
<dbReference type="Proteomes" id="UP000499080">
    <property type="component" value="Unassembled WGS sequence"/>
</dbReference>
<comment type="caution">
    <text evidence="1">The sequence shown here is derived from an EMBL/GenBank/DDBJ whole genome shotgun (WGS) entry which is preliminary data.</text>
</comment>
<accession>A0A4Y2HGT5</accession>
<dbReference type="AlphaFoldDB" id="A0A4Y2HGT5"/>
<reference evidence="1 2" key="1">
    <citation type="journal article" date="2019" name="Sci. Rep.">
        <title>Orb-weaving spider Araneus ventricosus genome elucidates the spidroin gene catalogue.</title>
        <authorList>
            <person name="Kono N."/>
            <person name="Nakamura H."/>
            <person name="Ohtoshi R."/>
            <person name="Moran D.A.P."/>
            <person name="Shinohara A."/>
            <person name="Yoshida Y."/>
            <person name="Fujiwara M."/>
            <person name="Mori M."/>
            <person name="Tomita M."/>
            <person name="Arakawa K."/>
        </authorList>
    </citation>
    <scope>NUCLEOTIDE SEQUENCE [LARGE SCALE GENOMIC DNA]</scope>
</reference>
<sequence>MKQASDAYFKHAVLHCTLHSQGSKIRSLSEKSRARYKQGIIKRSQHELSGTNRKMTFCPDEERIPCLLLSSLFYIAPVFDWKAQVTEEKDGSIRNVFSLVVKSKKSCF</sequence>
<name>A0A4Y2HGT5_ARAVE</name>
<evidence type="ECO:0000313" key="1">
    <source>
        <dbReference type="EMBL" id="GBM64542.1"/>
    </source>
</evidence>
<evidence type="ECO:0000313" key="2">
    <source>
        <dbReference type="Proteomes" id="UP000499080"/>
    </source>
</evidence>
<gene>
    <name evidence="1" type="ORF">AVEN_232694_1</name>
</gene>
<keyword evidence="2" id="KW-1185">Reference proteome</keyword>